<dbReference type="InterPro" id="IPR001433">
    <property type="entry name" value="OxRdtase_FAD/NAD-bd"/>
</dbReference>
<comment type="subcellular location">
    <subcellularLocation>
        <location evidence="2">Membrane</location>
        <topology evidence="2">Multi-pass membrane protein</topology>
    </subcellularLocation>
</comment>
<dbReference type="PANTHER" id="PTHR47354">
    <property type="entry name" value="NADH OXIDOREDUCTASE HCR"/>
    <property type="match status" value="1"/>
</dbReference>
<gene>
    <name evidence="15" type="ORF">ACFPZ3_10060</name>
</gene>
<dbReference type="Pfam" id="PF00175">
    <property type="entry name" value="NAD_binding_1"/>
    <property type="match status" value="1"/>
</dbReference>
<dbReference type="RefSeq" id="WP_379513722.1">
    <property type="nucleotide sequence ID" value="NZ_JBHSPA010000013.1"/>
</dbReference>
<dbReference type="InterPro" id="IPR017927">
    <property type="entry name" value="FAD-bd_FR_type"/>
</dbReference>
<evidence type="ECO:0000313" key="15">
    <source>
        <dbReference type="EMBL" id="MFC5824193.1"/>
    </source>
</evidence>
<comment type="cofactor">
    <cofactor evidence="1">
        <name>FAD</name>
        <dbReference type="ChEBI" id="CHEBI:57692"/>
    </cofactor>
</comment>
<feature type="transmembrane region" description="Helical" evidence="13">
    <location>
        <begin position="61"/>
        <end position="80"/>
    </location>
</feature>
<evidence type="ECO:0000256" key="6">
    <source>
        <dbReference type="ARBA" id="ARBA00022723"/>
    </source>
</evidence>
<accession>A0ABW1CHR5</accession>
<dbReference type="SUPFAM" id="SSF52343">
    <property type="entry name" value="Ferredoxin reductase-like, C-terminal NADP-linked domain"/>
    <property type="match status" value="1"/>
</dbReference>
<evidence type="ECO:0000256" key="7">
    <source>
        <dbReference type="ARBA" id="ARBA00022827"/>
    </source>
</evidence>
<name>A0ABW1CHR5_9ACTN</name>
<keyword evidence="10" id="KW-0408">Iron</keyword>
<dbReference type="Proteomes" id="UP001596058">
    <property type="component" value="Unassembled WGS sequence"/>
</dbReference>
<protein>
    <submittedName>
        <fullName evidence="15">Ferric reductase-like transmembrane domain-containing protein</fullName>
    </submittedName>
</protein>
<dbReference type="Gene3D" id="3.40.50.80">
    <property type="entry name" value="Nucleotide-binding domain of ferredoxin-NADP reductase (FNR) module"/>
    <property type="match status" value="1"/>
</dbReference>
<dbReference type="Pfam" id="PF01794">
    <property type="entry name" value="Ferric_reduct"/>
    <property type="match status" value="1"/>
</dbReference>
<dbReference type="PANTHER" id="PTHR47354:SF8">
    <property type="entry name" value="1,2-PHENYLACETYL-COA EPOXIDASE, SUBUNIT E"/>
    <property type="match status" value="1"/>
</dbReference>
<keyword evidence="9" id="KW-0560">Oxidoreductase</keyword>
<keyword evidence="8 13" id="KW-1133">Transmembrane helix</keyword>
<feature type="transmembrane region" description="Helical" evidence="13">
    <location>
        <begin position="101"/>
        <end position="122"/>
    </location>
</feature>
<evidence type="ECO:0000256" key="3">
    <source>
        <dbReference type="ARBA" id="ARBA00022630"/>
    </source>
</evidence>
<evidence type="ECO:0000256" key="1">
    <source>
        <dbReference type="ARBA" id="ARBA00001974"/>
    </source>
</evidence>
<feature type="domain" description="FAD-binding FR-type" evidence="14">
    <location>
        <begin position="230"/>
        <end position="330"/>
    </location>
</feature>
<keyword evidence="7" id="KW-0274">FAD</keyword>
<dbReference type="InterPro" id="IPR013130">
    <property type="entry name" value="Fe3_Rdtase_TM_dom"/>
</dbReference>
<sequence>MSTTTAPRATHAKRRPRSLWKADLLGVLAIASVVLTVWIWARTGGFLQTFVYPQYAIESQALLTGLLSQTLMALQVIYLARIPWVEQSWGHDLLAHRHRLLGYWSFWLMMAHVVLFAITRAGEGRGGGPLAALYQVFIGDSWMLLTSLGTFMIIVVVVTSIRVARERLRYESWHLIHLYSYLGMALAFPHQIFDGTHFHDLWTQAFWWIMLLAAFITTLVYRVYHPLRRSLRHRLRVIEVKAETPGVSSIVMEGRDLDRLRTKSGQFFIWRFLGGSGWTRGHPYTISAAPRPDRLRITVQAIGDGSDRATKLGPGTRVMIEGPYGTLTEDVRRHPHMVVIAAGVGITPFTGILQDAPYEPGEVTLIYRISSIGDAIHLDELEELAQRRGITPHLLVGPRRAPGSWLPGDVPADLNDEHALGHLAPGIAHSDVFVCGPQPWNDLVRDSLKAAGVSKHDIHIEDYSW</sequence>
<keyword evidence="6" id="KW-0479">Metal-binding</keyword>
<keyword evidence="3" id="KW-0285">Flavoprotein</keyword>
<evidence type="ECO:0000256" key="11">
    <source>
        <dbReference type="ARBA" id="ARBA00023014"/>
    </source>
</evidence>
<evidence type="ECO:0000256" key="4">
    <source>
        <dbReference type="ARBA" id="ARBA00022692"/>
    </source>
</evidence>
<dbReference type="InterPro" id="IPR050415">
    <property type="entry name" value="MRET"/>
</dbReference>
<keyword evidence="5" id="KW-0001">2Fe-2S</keyword>
<evidence type="ECO:0000256" key="8">
    <source>
        <dbReference type="ARBA" id="ARBA00022989"/>
    </source>
</evidence>
<dbReference type="EMBL" id="JBHSPA010000013">
    <property type="protein sequence ID" value="MFC5824193.1"/>
    <property type="molecule type" value="Genomic_DNA"/>
</dbReference>
<feature type="transmembrane region" description="Helical" evidence="13">
    <location>
        <begin position="142"/>
        <end position="164"/>
    </location>
</feature>
<keyword evidence="4 13" id="KW-0812">Transmembrane</keyword>
<evidence type="ECO:0000313" key="16">
    <source>
        <dbReference type="Proteomes" id="UP001596058"/>
    </source>
</evidence>
<evidence type="ECO:0000256" key="5">
    <source>
        <dbReference type="ARBA" id="ARBA00022714"/>
    </source>
</evidence>
<dbReference type="InterPro" id="IPR017938">
    <property type="entry name" value="Riboflavin_synthase-like_b-brl"/>
</dbReference>
<dbReference type="Gene3D" id="2.40.30.10">
    <property type="entry name" value="Translation factors"/>
    <property type="match status" value="1"/>
</dbReference>
<evidence type="ECO:0000259" key="14">
    <source>
        <dbReference type="PROSITE" id="PS51384"/>
    </source>
</evidence>
<evidence type="ECO:0000256" key="10">
    <source>
        <dbReference type="ARBA" id="ARBA00023004"/>
    </source>
</evidence>
<organism evidence="15 16">
    <name type="scientific">Nonomuraea insulae</name>
    <dbReference type="NCBI Taxonomy" id="1616787"/>
    <lineage>
        <taxon>Bacteria</taxon>
        <taxon>Bacillati</taxon>
        <taxon>Actinomycetota</taxon>
        <taxon>Actinomycetes</taxon>
        <taxon>Streptosporangiales</taxon>
        <taxon>Streptosporangiaceae</taxon>
        <taxon>Nonomuraea</taxon>
    </lineage>
</organism>
<keyword evidence="12 13" id="KW-0472">Membrane</keyword>
<reference evidence="16" key="1">
    <citation type="journal article" date="2019" name="Int. J. Syst. Evol. Microbiol.">
        <title>The Global Catalogue of Microorganisms (GCM) 10K type strain sequencing project: providing services to taxonomists for standard genome sequencing and annotation.</title>
        <authorList>
            <consortium name="The Broad Institute Genomics Platform"/>
            <consortium name="The Broad Institute Genome Sequencing Center for Infectious Disease"/>
            <person name="Wu L."/>
            <person name="Ma J."/>
        </authorList>
    </citation>
    <scope>NUCLEOTIDE SEQUENCE [LARGE SCALE GENOMIC DNA]</scope>
    <source>
        <strain evidence="16">CCUG 53903</strain>
    </source>
</reference>
<feature type="transmembrane region" description="Helical" evidence="13">
    <location>
        <begin position="205"/>
        <end position="224"/>
    </location>
</feature>
<keyword evidence="16" id="KW-1185">Reference proteome</keyword>
<evidence type="ECO:0000256" key="13">
    <source>
        <dbReference type="SAM" id="Phobius"/>
    </source>
</evidence>
<evidence type="ECO:0000256" key="2">
    <source>
        <dbReference type="ARBA" id="ARBA00004141"/>
    </source>
</evidence>
<evidence type="ECO:0000256" key="9">
    <source>
        <dbReference type="ARBA" id="ARBA00023002"/>
    </source>
</evidence>
<comment type="caution">
    <text evidence="15">The sequence shown here is derived from an EMBL/GenBank/DDBJ whole genome shotgun (WGS) entry which is preliminary data.</text>
</comment>
<dbReference type="CDD" id="cd06198">
    <property type="entry name" value="FNR_like_3"/>
    <property type="match status" value="1"/>
</dbReference>
<proteinExistence type="predicted"/>
<evidence type="ECO:0000256" key="12">
    <source>
        <dbReference type="ARBA" id="ARBA00023136"/>
    </source>
</evidence>
<dbReference type="PROSITE" id="PS51384">
    <property type="entry name" value="FAD_FR"/>
    <property type="match status" value="1"/>
</dbReference>
<keyword evidence="11" id="KW-0411">Iron-sulfur</keyword>
<feature type="transmembrane region" description="Helical" evidence="13">
    <location>
        <begin position="176"/>
        <end position="193"/>
    </location>
</feature>
<feature type="transmembrane region" description="Helical" evidence="13">
    <location>
        <begin position="20"/>
        <end position="41"/>
    </location>
</feature>
<dbReference type="InterPro" id="IPR039261">
    <property type="entry name" value="FNR_nucleotide-bd"/>
</dbReference>
<dbReference type="SUPFAM" id="SSF63380">
    <property type="entry name" value="Riboflavin synthase domain-like"/>
    <property type="match status" value="1"/>
</dbReference>